<dbReference type="AlphaFoldDB" id="A0A6V7RTX6"/>
<keyword evidence="1" id="KW-0812">Transmembrane</keyword>
<evidence type="ECO:0000313" key="6">
    <source>
        <dbReference type="Proteomes" id="UP000545588"/>
    </source>
</evidence>
<evidence type="ECO:0000313" key="3">
    <source>
        <dbReference type="EMBL" id="CAD2081839.1"/>
    </source>
</evidence>
<sequence>MTFKSKIDFSFSIMMIISIAAVAAAGFFPFFLDNPVPLSAAVIIFVIIIPIILLLILMTFNTRYTFHDDYLHAKSVIFGSKIPYRDIFKVHPTSNFISGYRMMTSKDGIEIHSRSIAFGSLRISPENKSLFIEELKKRAPHADYQDI</sequence>
<reference evidence="3 5" key="1">
    <citation type="submission" date="2020-07" db="EMBL/GenBank/DDBJ databases">
        <authorList>
            <person name="Criscuolo A."/>
        </authorList>
    </citation>
    <scope>NUCLEOTIDE SEQUENCE [LARGE SCALE GENOMIC DNA]</scope>
    <source>
        <strain evidence="3">CIP111751</strain>
    </source>
</reference>
<evidence type="ECO:0000259" key="2">
    <source>
        <dbReference type="Pfam" id="PF06713"/>
    </source>
</evidence>
<organism evidence="3 5">
    <name type="scientific">Jeotgalicoccus coquinae</name>
    <dbReference type="NCBI Taxonomy" id="709509"/>
    <lineage>
        <taxon>Bacteria</taxon>
        <taxon>Bacillati</taxon>
        <taxon>Bacillota</taxon>
        <taxon>Bacilli</taxon>
        <taxon>Bacillales</taxon>
        <taxon>Staphylococcaceae</taxon>
        <taxon>Jeotgalicoccus</taxon>
    </lineage>
</organism>
<dbReference type="RefSeq" id="WP_184282668.1">
    <property type="nucleotide sequence ID" value="NZ_BMCO01000001.1"/>
</dbReference>
<evidence type="ECO:0000256" key="1">
    <source>
        <dbReference type="SAM" id="Phobius"/>
    </source>
</evidence>
<dbReference type="EMBL" id="CAJEWA010000008">
    <property type="protein sequence ID" value="CAD2081839.1"/>
    <property type="molecule type" value="Genomic_DNA"/>
</dbReference>
<feature type="domain" description="Uncharacterized protein YyaB-like PH" evidence="2">
    <location>
        <begin position="62"/>
        <end position="138"/>
    </location>
</feature>
<protein>
    <recommendedName>
        <fullName evidence="2">Uncharacterized protein YyaB-like PH domain-containing protein</fullName>
    </recommendedName>
</protein>
<name>A0A6V7RTX6_9STAP</name>
<comment type="caution">
    <text evidence="3">The sequence shown here is derived from an EMBL/GenBank/DDBJ whole genome shotgun (WGS) entry which is preliminary data.</text>
</comment>
<gene>
    <name evidence="4" type="ORF">HNR41_001199</name>
    <name evidence="3" type="ORF">JEOCOQ751_02177</name>
</gene>
<evidence type="ECO:0000313" key="4">
    <source>
        <dbReference type="EMBL" id="MBB6423273.1"/>
    </source>
</evidence>
<dbReference type="Proteomes" id="UP000534001">
    <property type="component" value="Unassembled WGS sequence"/>
</dbReference>
<reference evidence="4 6" key="2">
    <citation type="submission" date="2020-08" db="EMBL/GenBank/DDBJ databases">
        <title>Genomic Encyclopedia of Type Strains, Phase IV (KMG-IV): sequencing the most valuable type-strain genomes for metagenomic binning, comparative biology and taxonomic classification.</title>
        <authorList>
            <person name="Goeker M."/>
        </authorList>
    </citation>
    <scope>NUCLEOTIDE SEQUENCE [LARGE SCALE GENOMIC DNA]</scope>
    <source>
        <strain evidence="4 6">DSM 22419</strain>
    </source>
</reference>
<keyword evidence="1" id="KW-1133">Transmembrane helix</keyword>
<evidence type="ECO:0000313" key="5">
    <source>
        <dbReference type="Proteomes" id="UP000534001"/>
    </source>
</evidence>
<dbReference type="Proteomes" id="UP000545588">
    <property type="component" value="Unassembled WGS sequence"/>
</dbReference>
<keyword evidence="1" id="KW-0472">Membrane</keyword>
<dbReference type="InterPro" id="IPR009589">
    <property type="entry name" value="PH_YyaB-like"/>
</dbReference>
<dbReference type="Pfam" id="PF06713">
    <property type="entry name" value="bPH_4"/>
    <property type="match status" value="1"/>
</dbReference>
<accession>A0A6V7RTX6</accession>
<dbReference type="GO" id="GO:0030153">
    <property type="term" value="P:bacteriocin immunity"/>
    <property type="evidence" value="ECO:0007669"/>
    <property type="project" value="InterPro"/>
</dbReference>
<feature type="transmembrane region" description="Helical" evidence="1">
    <location>
        <begin position="38"/>
        <end position="60"/>
    </location>
</feature>
<dbReference type="EMBL" id="JACHFF010000001">
    <property type="protein sequence ID" value="MBB6423273.1"/>
    <property type="molecule type" value="Genomic_DNA"/>
</dbReference>
<proteinExistence type="predicted"/>
<feature type="transmembrane region" description="Helical" evidence="1">
    <location>
        <begin position="12"/>
        <end position="32"/>
    </location>
</feature>
<keyword evidence="6" id="KW-1185">Reference proteome</keyword>